<comment type="caution">
    <text evidence="2">The sequence shown here is derived from an EMBL/GenBank/DDBJ whole genome shotgun (WGS) entry which is preliminary data.</text>
</comment>
<name>A0AAV5UWP8_9BILA</name>
<feature type="region of interest" description="Disordered" evidence="1">
    <location>
        <begin position="59"/>
        <end position="162"/>
    </location>
</feature>
<dbReference type="EMBL" id="BTSY01000001">
    <property type="protein sequence ID" value="GMT10600.1"/>
    <property type="molecule type" value="Genomic_DNA"/>
</dbReference>
<reference evidence="2" key="1">
    <citation type="submission" date="2023-10" db="EMBL/GenBank/DDBJ databases">
        <title>Genome assembly of Pristionchus species.</title>
        <authorList>
            <person name="Yoshida K."/>
            <person name="Sommer R.J."/>
        </authorList>
    </citation>
    <scope>NUCLEOTIDE SEQUENCE</scope>
    <source>
        <strain evidence="2">RS5133</strain>
    </source>
</reference>
<sequence length="162" mass="18856">EEEEEEEDDEGVEEVEEWVTDEEDLVQQIREKIDKLHPKENTTKEERETLVRRHILLFEKQNYSEDGQKGEQKKKDVEVKEGTTNKLRELFEHGDSNSSIASLIPKRKEGIQVVDAPGSSRDNRSESDSEQSDEVTLNEENSQSTRKSRRKVKNGKESKTKR</sequence>
<accession>A0AAV5UWP8</accession>
<dbReference type="Proteomes" id="UP001432322">
    <property type="component" value="Unassembled WGS sequence"/>
</dbReference>
<proteinExistence type="predicted"/>
<keyword evidence="3" id="KW-1185">Reference proteome</keyword>
<organism evidence="2 3">
    <name type="scientific">Pristionchus fissidentatus</name>
    <dbReference type="NCBI Taxonomy" id="1538716"/>
    <lineage>
        <taxon>Eukaryota</taxon>
        <taxon>Metazoa</taxon>
        <taxon>Ecdysozoa</taxon>
        <taxon>Nematoda</taxon>
        <taxon>Chromadorea</taxon>
        <taxon>Rhabditida</taxon>
        <taxon>Rhabditina</taxon>
        <taxon>Diplogasteromorpha</taxon>
        <taxon>Diplogasteroidea</taxon>
        <taxon>Neodiplogasteridae</taxon>
        <taxon>Pristionchus</taxon>
    </lineage>
</organism>
<dbReference type="AlphaFoldDB" id="A0AAV5UWP8"/>
<gene>
    <name evidence="2" type="ORF">PFISCL1PPCAC_1897</name>
</gene>
<evidence type="ECO:0000313" key="2">
    <source>
        <dbReference type="EMBL" id="GMT10600.1"/>
    </source>
</evidence>
<feature type="compositionally biased region" description="Acidic residues" evidence="1">
    <location>
        <begin position="128"/>
        <end position="137"/>
    </location>
</feature>
<evidence type="ECO:0000256" key="1">
    <source>
        <dbReference type="SAM" id="MobiDB-lite"/>
    </source>
</evidence>
<protein>
    <submittedName>
        <fullName evidence="2">Uncharacterized protein</fullName>
    </submittedName>
</protein>
<evidence type="ECO:0000313" key="3">
    <source>
        <dbReference type="Proteomes" id="UP001432322"/>
    </source>
</evidence>
<feature type="non-terminal residue" evidence="2">
    <location>
        <position position="1"/>
    </location>
</feature>
<feature type="non-terminal residue" evidence="2">
    <location>
        <position position="162"/>
    </location>
</feature>
<feature type="compositionally biased region" description="Basic and acidic residues" evidence="1">
    <location>
        <begin position="62"/>
        <end position="95"/>
    </location>
</feature>